<dbReference type="Pfam" id="PF22491">
    <property type="entry name" value="DUF6988"/>
    <property type="match status" value="1"/>
</dbReference>
<evidence type="ECO:0000313" key="2">
    <source>
        <dbReference type="Proteomes" id="UP000589896"/>
    </source>
</evidence>
<dbReference type="EMBL" id="JACCJZ010000016">
    <property type="protein sequence ID" value="NYZ62954.1"/>
    <property type="molecule type" value="Genomic_DNA"/>
</dbReference>
<comment type="caution">
    <text evidence="1">The sequence shown here is derived from an EMBL/GenBank/DDBJ whole genome shotgun (WGS) entry which is preliminary data.</text>
</comment>
<name>A0A7Z0QRS4_9GAMM</name>
<protein>
    <submittedName>
        <fullName evidence="1">Uncharacterized protein</fullName>
    </submittedName>
</protein>
<dbReference type="RefSeq" id="WP_219338482.1">
    <property type="nucleotide sequence ID" value="NZ_JACCJZ010000016.1"/>
</dbReference>
<sequence>MLFHEAVHPLWDVEPLSNRRSLAATGFCLIVRQHATSQMILAAQELDVTAATLVRPTFEALLRAVWCTDGADDEWLEGFLSTTPEALTSDAETRMGLSVDRMMLAIQGRHPAWLLETLNELKARSWRAMHSYVHGGIRPFVQALSPMPEHELAGVVVNANGMLLLATQIVRLSAGVASPMLPTLHSEHSRCLPLRRNN</sequence>
<keyword evidence="2" id="KW-1185">Reference proteome</keyword>
<organism evidence="1 2">
    <name type="scientific">Luteimonas deserti</name>
    <dbReference type="NCBI Taxonomy" id="2752306"/>
    <lineage>
        <taxon>Bacteria</taxon>
        <taxon>Pseudomonadati</taxon>
        <taxon>Pseudomonadota</taxon>
        <taxon>Gammaproteobacteria</taxon>
        <taxon>Lysobacterales</taxon>
        <taxon>Lysobacteraceae</taxon>
        <taxon>Luteimonas</taxon>
    </lineage>
</organism>
<proteinExistence type="predicted"/>
<gene>
    <name evidence="1" type="ORF">H0E82_09290</name>
</gene>
<dbReference type="InterPro" id="IPR054257">
    <property type="entry name" value="DUF6988"/>
</dbReference>
<dbReference type="Proteomes" id="UP000589896">
    <property type="component" value="Unassembled WGS sequence"/>
</dbReference>
<evidence type="ECO:0000313" key="1">
    <source>
        <dbReference type="EMBL" id="NYZ62954.1"/>
    </source>
</evidence>
<dbReference type="AlphaFoldDB" id="A0A7Z0QRS4"/>
<reference evidence="1 2" key="1">
    <citation type="submission" date="2020-07" db="EMBL/GenBank/DDBJ databases">
        <title>isolation of Luteimonas sp. SJ-16.</title>
        <authorList>
            <person name="Huang X.-X."/>
            <person name="Xu L."/>
            <person name="Sun J.-Q."/>
        </authorList>
    </citation>
    <scope>NUCLEOTIDE SEQUENCE [LARGE SCALE GENOMIC DNA]</scope>
    <source>
        <strain evidence="1 2">SJ-16</strain>
    </source>
</reference>
<accession>A0A7Z0QRS4</accession>